<dbReference type="GO" id="GO:0000287">
    <property type="term" value="F:magnesium ion binding"/>
    <property type="evidence" value="ECO:0007669"/>
    <property type="project" value="UniProtKB-UniRule"/>
</dbReference>
<dbReference type="GO" id="GO:0000105">
    <property type="term" value="P:L-histidine biosynthetic process"/>
    <property type="evidence" value="ECO:0007669"/>
    <property type="project" value="UniProtKB-UniRule"/>
</dbReference>
<dbReference type="GO" id="GO:0005524">
    <property type="term" value="F:ATP binding"/>
    <property type="evidence" value="ECO:0007669"/>
    <property type="project" value="UniProtKB-KW"/>
</dbReference>
<dbReference type="RefSeq" id="WP_014026986.1">
    <property type="nucleotide sequence ID" value="NC_015931.1"/>
</dbReference>
<gene>
    <name evidence="18" type="primary">hisG</name>
    <name evidence="21" type="ordered locus">Pyrfu_1451</name>
</gene>
<evidence type="ECO:0000259" key="20">
    <source>
        <dbReference type="Pfam" id="PF08029"/>
    </source>
</evidence>
<evidence type="ECO:0000256" key="3">
    <source>
        <dbReference type="ARBA" id="ARBA00004496"/>
    </source>
</evidence>
<evidence type="ECO:0000256" key="10">
    <source>
        <dbReference type="ARBA" id="ARBA00022676"/>
    </source>
</evidence>
<dbReference type="KEGG" id="pfm:Pyrfu_1451"/>
<dbReference type="PANTHER" id="PTHR21403">
    <property type="entry name" value="ATP PHOSPHORIBOSYLTRANSFERASE ATP-PRTASE"/>
    <property type="match status" value="1"/>
</dbReference>
<dbReference type="Gene3D" id="3.40.190.10">
    <property type="entry name" value="Periplasmic binding protein-like II"/>
    <property type="match status" value="2"/>
</dbReference>
<dbReference type="InterPro" id="IPR018198">
    <property type="entry name" value="ATP_PRibTrfase_CS"/>
</dbReference>
<dbReference type="HOGENOM" id="CLU_038115_1_1_2"/>
<evidence type="ECO:0000256" key="8">
    <source>
        <dbReference type="ARBA" id="ARBA00022490"/>
    </source>
</evidence>
<reference evidence="21 22" key="1">
    <citation type="journal article" date="2011" name="Stand. Genomic Sci.">
        <title>Complete genome sequence of the hyperthermophilic chemolithoautotroph Pyrolobus fumarii type strain (1A).</title>
        <authorList>
            <person name="Anderson I."/>
            <person name="Goker M."/>
            <person name="Nolan M."/>
            <person name="Lucas S."/>
            <person name="Hammon N."/>
            <person name="Deshpande S."/>
            <person name="Cheng J.F."/>
            <person name="Tapia R."/>
            <person name="Han C."/>
            <person name="Goodwin L."/>
            <person name="Pitluck S."/>
            <person name="Huntemann M."/>
            <person name="Liolios K."/>
            <person name="Ivanova N."/>
            <person name="Pagani I."/>
            <person name="Mavromatis K."/>
            <person name="Ovchinikova G."/>
            <person name="Pati A."/>
            <person name="Chen A."/>
            <person name="Palaniappan K."/>
            <person name="Land M."/>
            <person name="Hauser L."/>
            <person name="Brambilla E.M."/>
            <person name="Huber H."/>
            <person name="Yasawong M."/>
            <person name="Rohde M."/>
            <person name="Spring S."/>
            <person name="Abt B."/>
            <person name="Sikorski J."/>
            <person name="Wirth R."/>
            <person name="Detter J.C."/>
            <person name="Woyke T."/>
            <person name="Bristow J."/>
            <person name="Eisen J.A."/>
            <person name="Markowitz V."/>
            <person name="Hugenholtz P."/>
            <person name="Kyrpides N.C."/>
            <person name="Klenk H.P."/>
            <person name="Lapidus A."/>
        </authorList>
    </citation>
    <scope>NUCLEOTIDE SEQUENCE [LARGE SCALE GENOMIC DNA]</scope>
    <source>
        <strain evidence="22">DSM 11204 / 1A</strain>
    </source>
</reference>
<comment type="similarity">
    <text evidence="5 18">Belongs to the ATP phosphoribosyltransferase family. Long subfamily.</text>
</comment>
<keyword evidence="11 18" id="KW-0808">Transferase</keyword>
<evidence type="ECO:0000313" key="22">
    <source>
        <dbReference type="Proteomes" id="UP000001037"/>
    </source>
</evidence>
<dbReference type="FunFam" id="3.30.70.120:FF:000002">
    <property type="entry name" value="ATP phosphoribosyltransferase"/>
    <property type="match status" value="1"/>
</dbReference>
<dbReference type="eggNOG" id="arCOG02208">
    <property type="taxonomic scope" value="Archaea"/>
</dbReference>
<keyword evidence="22" id="KW-1185">Reference proteome</keyword>
<feature type="domain" description="ATP phosphoribosyltransferase catalytic" evidence="19">
    <location>
        <begin position="52"/>
        <end position="208"/>
    </location>
</feature>
<evidence type="ECO:0000313" key="21">
    <source>
        <dbReference type="EMBL" id="AEM39309.1"/>
    </source>
</evidence>
<dbReference type="GO" id="GO:0005737">
    <property type="term" value="C:cytoplasm"/>
    <property type="evidence" value="ECO:0007669"/>
    <property type="project" value="UniProtKB-SubCell"/>
</dbReference>
<feature type="domain" description="Histidine biosynthesis HisG C-terminal" evidence="20">
    <location>
        <begin position="213"/>
        <end position="287"/>
    </location>
</feature>
<evidence type="ECO:0000256" key="13">
    <source>
        <dbReference type="ARBA" id="ARBA00022741"/>
    </source>
</evidence>
<dbReference type="Pfam" id="PF01634">
    <property type="entry name" value="HisG"/>
    <property type="match status" value="1"/>
</dbReference>
<keyword evidence="12 18" id="KW-0479">Metal-binding</keyword>
<keyword evidence="15 18" id="KW-0460">Magnesium</keyword>
<comment type="function">
    <text evidence="17 18">Catalyzes the condensation of ATP and 5-phosphoribose 1-diphosphate to form N'-(5'-phosphoribosyl)-ATP (PR-ATP). Has a crucial role in the pathway because the rate of histidine biosynthesis seems to be controlled primarily by regulation of HisG enzymatic activity.</text>
</comment>
<evidence type="ECO:0000256" key="14">
    <source>
        <dbReference type="ARBA" id="ARBA00022840"/>
    </source>
</evidence>
<comment type="activity regulation">
    <text evidence="18">Feedback inhibited by histidine.</text>
</comment>
<keyword evidence="8 18" id="KW-0963">Cytoplasm</keyword>
<comment type="subcellular location">
    <subcellularLocation>
        <location evidence="3 18">Cytoplasm</location>
    </subcellularLocation>
</comment>
<evidence type="ECO:0000256" key="18">
    <source>
        <dbReference type="HAMAP-Rule" id="MF_00079"/>
    </source>
</evidence>
<dbReference type="PROSITE" id="PS01316">
    <property type="entry name" value="ATP_P_PHORIBOSYLTR"/>
    <property type="match status" value="1"/>
</dbReference>
<proteinExistence type="inferred from homology"/>
<dbReference type="AlphaFoldDB" id="G0EH85"/>
<evidence type="ECO:0000256" key="1">
    <source>
        <dbReference type="ARBA" id="ARBA00000915"/>
    </source>
</evidence>
<dbReference type="InParanoid" id="G0EH85"/>
<dbReference type="Proteomes" id="UP000001037">
    <property type="component" value="Chromosome"/>
</dbReference>
<protein>
    <recommendedName>
        <fullName evidence="7 18">ATP phosphoribosyltransferase</fullName>
        <shortName evidence="18">ATP-PRT</shortName>
        <shortName evidence="18">ATP-PRTase</shortName>
        <ecNumber evidence="6 18">2.4.2.17</ecNumber>
    </recommendedName>
</protein>
<keyword evidence="14 18" id="KW-0067">ATP-binding</keyword>
<evidence type="ECO:0000256" key="16">
    <source>
        <dbReference type="ARBA" id="ARBA00023102"/>
    </source>
</evidence>
<evidence type="ECO:0000256" key="9">
    <source>
        <dbReference type="ARBA" id="ARBA00022605"/>
    </source>
</evidence>
<evidence type="ECO:0000256" key="6">
    <source>
        <dbReference type="ARBA" id="ARBA00011946"/>
    </source>
</evidence>
<evidence type="ECO:0000256" key="4">
    <source>
        <dbReference type="ARBA" id="ARBA00004667"/>
    </source>
</evidence>
<dbReference type="InterPro" id="IPR015867">
    <property type="entry name" value="N-reg_PII/ATP_PRibTrfase_C"/>
</dbReference>
<dbReference type="STRING" id="694429.Pyrfu_1451"/>
<evidence type="ECO:0000256" key="17">
    <source>
        <dbReference type="ARBA" id="ARBA00024861"/>
    </source>
</evidence>
<dbReference type="EMBL" id="CP002838">
    <property type="protein sequence ID" value="AEM39309.1"/>
    <property type="molecule type" value="Genomic_DNA"/>
</dbReference>
<dbReference type="GeneID" id="11138638"/>
<dbReference type="NCBIfam" id="TIGR00070">
    <property type="entry name" value="hisG"/>
    <property type="match status" value="1"/>
</dbReference>
<dbReference type="PANTHER" id="PTHR21403:SF10">
    <property type="entry name" value="ATP PHOSPHORIBOSYLTRANSFERASE"/>
    <property type="match status" value="1"/>
</dbReference>
<dbReference type="InterPro" id="IPR001348">
    <property type="entry name" value="ATP_PRibTrfase_HisG"/>
</dbReference>
<keyword evidence="9 18" id="KW-0028">Amino-acid biosynthesis</keyword>
<dbReference type="HAMAP" id="MF_00079">
    <property type="entry name" value="HisG_Long"/>
    <property type="match status" value="1"/>
</dbReference>
<dbReference type="InterPro" id="IPR020621">
    <property type="entry name" value="ATP-PRT_HisG_long"/>
</dbReference>
<dbReference type="SUPFAM" id="SSF54913">
    <property type="entry name" value="GlnB-like"/>
    <property type="match status" value="1"/>
</dbReference>
<dbReference type="Gene3D" id="3.30.70.120">
    <property type="match status" value="1"/>
</dbReference>
<dbReference type="FunCoup" id="G0EH85">
    <property type="interactions" value="141"/>
</dbReference>
<evidence type="ECO:0000256" key="7">
    <source>
        <dbReference type="ARBA" id="ARBA00020998"/>
    </source>
</evidence>
<comment type="catalytic activity">
    <reaction evidence="1 18">
        <text>1-(5-phospho-beta-D-ribosyl)-ATP + diphosphate = 5-phospho-alpha-D-ribose 1-diphosphate + ATP</text>
        <dbReference type="Rhea" id="RHEA:18473"/>
        <dbReference type="ChEBI" id="CHEBI:30616"/>
        <dbReference type="ChEBI" id="CHEBI:33019"/>
        <dbReference type="ChEBI" id="CHEBI:58017"/>
        <dbReference type="ChEBI" id="CHEBI:73183"/>
        <dbReference type="EC" id="2.4.2.17"/>
    </reaction>
</comment>
<dbReference type="SUPFAM" id="SSF53850">
    <property type="entry name" value="Periplasmic binding protein-like II"/>
    <property type="match status" value="1"/>
</dbReference>
<evidence type="ECO:0000256" key="2">
    <source>
        <dbReference type="ARBA" id="ARBA00001946"/>
    </source>
</evidence>
<name>G0EH85_PYRF1</name>
<keyword evidence="10 18" id="KW-0328">Glycosyltransferase</keyword>
<keyword evidence="13 18" id="KW-0547">Nucleotide-binding</keyword>
<sequence length="290" mass="31858">MVTIRFAIPSKGRLLEPTLKLLEAAGIKPLYTDDRALMLPTKLDWVTLVRLRAEDIPSVVESCAADLGITGLDFVKEYDADVEVFEDLGFGRARLVVAVPESSGYERVEDLPDGVRVATKYVNIARKFFEEKGIRARIVRVSGSTEVMPLLGAADAILDVVSTGTTLAIHKLRPIATVMETSARLIACKKSLQGPKARLVTSIVELIRSVLEAQKKKLVLMNVPERLLSRVLEVLPAMAGPTVARIERTPEPMVEVMIVVDEDELPETILAAKERGARDIVVVPIEKVTR</sequence>
<dbReference type="NCBIfam" id="TIGR03455">
    <property type="entry name" value="HisG_C-term"/>
    <property type="match status" value="1"/>
</dbReference>
<evidence type="ECO:0000256" key="11">
    <source>
        <dbReference type="ARBA" id="ARBA00022679"/>
    </source>
</evidence>
<accession>G0EH85</accession>
<dbReference type="InterPro" id="IPR013820">
    <property type="entry name" value="ATP_PRibTrfase_cat"/>
</dbReference>
<evidence type="ECO:0000256" key="5">
    <source>
        <dbReference type="ARBA" id="ARBA00007955"/>
    </source>
</evidence>
<evidence type="ECO:0000256" key="12">
    <source>
        <dbReference type="ARBA" id="ARBA00022723"/>
    </source>
</evidence>
<keyword evidence="16 18" id="KW-0368">Histidine biosynthesis</keyword>
<evidence type="ECO:0000259" key="19">
    <source>
        <dbReference type="Pfam" id="PF01634"/>
    </source>
</evidence>
<dbReference type="InterPro" id="IPR011322">
    <property type="entry name" value="N-reg_PII-like_a/b"/>
</dbReference>
<dbReference type="Pfam" id="PF08029">
    <property type="entry name" value="HisG_C"/>
    <property type="match status" value="1"/>
</dbReference>
<dbReference type="UniPathway" id="UPA00031">
    <property type="reaction ID" value="UER00006"/>
</dbReference>
<comment type="cofactor">
    <cofactor evidence="2 18">
        <name>Mg(2+)</name>
        <dbReference type="ChEBI" id="CHEBI:18420"/>
    </cofactor>
</comment>
<comment type="pathway">
    <text evidence="4 18">Amino-acid biosynthesis; L-histidine biosynthesis; L-histidine from 5-phospho-alpha-D-ribose 1-diphosphate: step 1/9.</text>
</comment>
<dbReference type="InterPro" id="IPR013115">
    <property type="entry name" value="HisG_C"/>
</dbReference>
<evidence type="ECO:0000256" key="15">
    <source>
        <dbReference type="ARBA" id="ARBA00022842"/>
    </source>
</evidence>
<dbReference type="GO" id="GO:0003879">
    <property type="term" value="F:ATP phosphoribosyltransferase activity"/>
    <property type="evidence" value="ECO:0007669"/>
    <property type="project" value="UniProtKB-UniRule"/>
</dbReference>
<organism evidence="21 22">
    <name type="scientific">Pyrolobus fumarii (strain DSM 11204 / 1A)</name>
    <dbReference type="NCBI Taxonomy" id="694429"/>
    <lineage>
        <taxon>Archaea</taxon>
        <taxon>Thermoproteota</taxon>
        <taxon>Thermoprotei</taxon>
        <taxon>Desulfurococcales</taxon>
        <taxon>Pyrodictiaceae</taxon>
        <taxon>Pyrolobus</taxon>
    </lineage>
</organism>
<dbReference type="EC" id="2.4.2.17" evidence="6 18"/>